<dbReference type="AlphaFoldDB" id="Q72CZ4"/>
<dbReference type="HOGENOM" id="CLU_203786_0_0_7"/>
<name>Q72CZ4_NITV2</name>
<dbReference type="RefSeq" id="WP_010938436.1">
    <property type="nucleotide sequence ID" value="NC_002937.3"/>
</dbReference>
<dbReference type="PATRIC" id="fig|882.5.peg.1074"/>
<dbReference type="KEGG" id="dvu:DVU_1137"/>
<gene>
    <name evidence="1" type="ordered locus">DVU_1137</name>
</gene>
<dbReference type="EMBL" id="AE017285">
    <property type="protein sequence ID" value="AAS95617.1"/>
    <property type="molecule type" value="Genomic_DNA"/>
</dbReference>
<accession>Q72CZ4</accession>
<keyword evidence="2" id="KW-1185">Reference proteome</keyword>
<proteinExistence type="predicted"/>
<reference evidence="1 2" key="1">
    <citation type="journal article" date="2004" name="Nat. Biotechnol.">
        <title>The genome sequence of the anaerobic, sulfate-reducing bacterium Desulfovibrio vulgaris Hildenborough.</title>
        <authorList>
            <person name="Heidelberg J.F."/>
            <person name="Seshadri R."/>
            <person name="Haveman S.A."/>
            <person name="Hemme C.L."/>
            <person name="Paulsen I.T."/>
            <person name="Kolonay J.F."/>
            <person name="Eisen J.A."/>
            <person name="Ward N."/>
            <person name="Methe B."/>
            <person name="Brinkac L.M."/>
            <person name="Daugherty S.C."/>
            <person name="Deboy R.T."/>
            <person name="Dodson R.J."/>
            <person name="Durkin A.S."/>
            <person name="Madupu R."/>
            <person name="Nelson W.C."/>
            <person name="Sullivan S.A."/>
            <person name="Fouts D."/>
            <person name="Haft D.H."/>
            <person name="Selengut J."/>
            <person name="Peterson J.D."/>
            <person name="Davidsen T.M."/>
            <person name="Zafar N."/>
            <person name="Zhou L."/>
            <person name="Radune D."/>
            <person name="Dimitrov G."/>
            <person name="Hance M."/>
            <person name="Tran K."/>
            <person name="Khouri H."/>
            <person name="Gill J."/>
            <person name="Utterback T.R."/>
            <person name="Feldblyum T.V."/>
            <person name="Wall J.D."/>
            <person name="Voordouw G."/>
            <person name="Fraser C.M."/>
        </authorList>
    </citation>
    <scope>NUCLEOTIDE SEQUENCE [LARGE SCALE GENOMIC DNA]</scope>
    <source>
        <strain evidence="2">ATCC 29579 / DSM 644 / NCIMB 8303 / VKM B-1760 / Hildenborough</strain>
    </source>
</reference>
<protein>
    <submittedName>
        <fullName evidence="1">Uncharacterized protein</fullName>
    </submittedName>
</protein>
<sequence length="62" mass="6512">MVAAKIRDARLALGVLAGQVSEESWGLIRCVQNELDDAAGQAETLERELTVPAPGAKHEGGI</sequence>
<dbReference type="STRING" id="882.DVU_1137"/>
<organism evidence="1 2">
    <name type="scientific">Nitratidesulfovibrio vulgaris (strain ATCC 29579 / DSM 644 / CCUG 34227 / NCIMB 8303 / VKM B-1760 / Hildenborough)</name>
    <name type="common">Desulfovibrio vulgaris</name>
    <dbReference type="NCBI Taxonomy" id="882"/>
    <lineage>
        <taxon>Bacteria</taxon>
        <taxon>Pseudomonadati</taxon>
        <taxon>Thermodesulfobacteriota</taxon>
        <taxon>Desulfovibrionia</taxon>
        <taxon>Desulfovibrionales</taxon>
        <taxon>Desulfovibrionaceae</taxon>
        <taxon>Nitratidesulfovibrio</taxon>
    </lineage>
</organism>
<evidence type="ECO:0000313" key="2">
    <source>
        <dbReference type="Proteomes" id="UP000002194"/>
    </source>
</evidence>
<dbReference type="OrthoDB" id="5461010at2"/>
<evidence type="ECO:0000313" key="1">
    <source>
        <dbReference type="EMBL" id="AAS95617.1"/>
    </source>
</evidence>
<dbReference type="EnsemblBacteria" id="AAS95617">
    <property type="protein sequence ID" value="AAS95617"/>
    <property type="gene ID" value="DVU_1137"/>
</dbReference>
<dbReference type="PaxDb" id="882-DVU_1137"/>
<dbReference type="Proteomes" id="UP000002194">
    <property type="component" value="Chromosome"/>
</dbReference>